<organism evidence="2 3">
    <name type="scientific">Heracleum sosnowskyi</name>
    <dbReference type="NCBI Taxonomy" id="360622"/>
    <lineage>
        <taxon>Eukaryota</taxon>
        <taxon>Viridiplantae</taxon>
        <taxon>Streptophyta</taxon>
        <taxon>Embryophyta</taxon>
        <taxon>Tracheophyta</taxon>
        <taxon>Spermatophyta</taxon>
        <taxon>Magnoliopsida</taxon>
        <taxon>eudicotyledons</taxon>
        <taxon>Gunneridae</taxon>
        <taxon>Pentapetalae</taxon>
        <taxon>asterids</taxon>
        <taxon>campanulids</taxon>
        <taxon>Apiales</taxon>
        <taxon>Apiaceae</taxon>
        <taxon>Apioideae</taxon>
        <taxon>apioid superclade</taxon>
        <taxon>Tordylieae</taxon>
        <taxon>Tordyliinae</taxon>
        <taxon>Heracleum</taxon>
    </lineage>
</organism>
<keyword evidence="3" id="KW-1185">Reference proteome</keyword>
<feature type="region of interest" description="Disordered" evidence="1">
    <location>
        <begin position="147"/>
        <end position="176"/>
    </location>
</feature>
<dbReference type="AlphaFoldDB" id="A0AAD8GQU4"/>
<accession>A0AAD8GQU4</accession>
<evidence type="ECO:0000313" key="3">
    <source>
        <dbReference type="Proteomes" id="UP001237642"/>
    </source>
</evidence>
<dbReference type="EMBL" id="JAUIZM010000017">
    <property type="protein sequence ID" value="KAK1352438.1"/>
    <property type="molecule type" value="Genomic_DNA"/>
</dbReference>
<evidence type="ECO:0000313" key="2">
    <source>
        <dbReference type="EMBL" id="KAK1352438.1"/>
    </source>
</evidence>
<feature type="compositionally biased region" description="Basic and acidic residues" evidence="1">
    <location>
        <begin position="147"/>
        <end position="157"/>
    </location>
</feature>
<protein>
    <submittedName>
        <fullName evidence="2">Uncharacterized protein</fullName>
    </submittedName>
</protein>
<sequence length="208" mass="23769">MLENPLRIKFISEEIHVGSFHRLKTSALKDLLYLVIGSIHPLEQLCSFEIEGILQRRKGEDSKLDKSRRKTLNAYPERRFKLVEGKLKFRIYAFGQELWIDLQDARVCLSKVVQKYIDEMEDDAISPDEKALVEGLKEILKEALNREDEARQKRKSEANNIGGSPQTASLPQPDSKLGTPDSIYCGDFLLSPKRHILVTTSLGFRILS</sequence>
<name>A0AAD8GQU4_9APIA</name>
<reference evidence="2" key="2">
    <citation type="submission" date="2023-05" db="EMBL/GenBank/DDBJ databases">
        <authorList>
            <person name="Schelkunov M.I."/>
        </authorList>
    </citation>
    <scope>NUCLEOTIDE SEQUENCE</scope>
    <source>
        <strain evidence="2">Hsosn_3</strain>
        <tissue evidence="2">Leaf</tissue>
    </source>
</reference>
<gene>
    <name evidence="2" type="ORF">POM88_053377</name>
</gene>
<comment type="caution">
    <text evidence="2">The sequence shown here is derived from an EMBL/GenBank/DDBJ whole genome shotgun (WGS) entry which is preliminary data.</text>
</comment>
<proteinExistence type="predicted"/>
<evidence type="ECO:0000256" key="1">
    <source>
        <dbReference type="SAM" id="MobiDB-lite"/>
    </source>
</evidence>
<reference evidence="2" key="1">
    <citation type="submission" date="2023-02" db="EMBL/GenBank/DDBJ databases">
        <title>Genome of toxic invasive species Heracleum sosnowskyi carries increased number of genes despite the absence of recent whole-genome duplications.</title>
        <authorList>
            <person name="Schelkunov M."/>
            <person name="Shtratnikova V."/>
            <person name="Makarenko M."/>
            <person name="Klepikova A."/>
            <person name="Omelchenko D."/>
            <person name="Novikova G."/>
            <person name="Obukhova E."/>
            <person name="Bogdanov V."/>
            <person name="Penin A."/>
            <person name="Logacheva M."/>
        </authorList>
    </citation>
    <scope>NUCLEOTIDE SEQUENCE</scope>
    <source>
        <strain evidence="2">Hsosn_3</strain>
        <tissue evidence="2">Leaf</tissue>
    </source>
</reference>
<feature type="compositionally biased region" description="Polar residues" evidence="1">
    <location>
        <begin position="158"/>
        <end position="172"/>
    </location>
</feature>
<dbReference type="Proteomes" id="UP001237642">
    <property type="component" value="Unassembled WGS sequence"/>
</dbReference>